<protein>
    <submittedName>
        <fullName evidence="1">Methyltransferase-like protein 21a</fullName>
    </submittedName>
</protein>
<evidence type="ECO:0000313" key="2">
    <source>
        <dbReference type="Proteomes" id="UP000037460"/>
    </source>
</evidence>
<comment type="caution">
    <text evidence="1">The sequence shown here is derived from an EMBL/GenBank/DDBJ whole genome shotgun (WGS) entry which is preliminary data.</text>
</comment>
<keyword evidence="1" id="KW-0808">Transferase</keyword>
<reference evidence="2" key="1">
    <citation type="journal article" date="2015" name="PLoS Genet.">
        <title>Genome Sequence and Transcriptome Analyses of Chrysochromulina tobin: Metabolic Tools for Enhanced Algal Fitness in the Prominent Order Prymnesiales (Haptophyceae).</title>
        <authorList>
            <person name="Hovde B.T."/>
            <person name="Deodato C.R."/>
            <person name="Hunsperger H.M."/>
            <person name="Ryken S.A."/>
            <person name="Yost W."/>
            <person name="Jha R.K."/>
            <person name="Patterson J."/>
            <person name="Monnat R.J. Jr."/>
            <person name="Barlow S.B."/>
            <person name="Starkenburg S.R."/>
            <person name="Cattolico R.A."/>
        </authorList>
    </citation>
    <scope>NUCLEOTIDE SEQUENCE</scope>
    <source>
        <strain evidence="2">CCMP291</strain>
    </source>
</reference>
<proteinExistence type="predicted"/>
<dbReference type="Gene3D" id="3.40.50.150">
    <property type="entry name" value="Vaccinia Virus protein VP39"/>
    <property type="match status" value="1"/>
</dbReference>
<dbReference type="SUPFAM" id="SSF53335">
    <property type="entry name" value="S-adenosyl-L-methionine-dependent methyltransferases"/>
    <property type="match status" value="1"/>
</dbReference>
<dbReference type="GO" id="GO:0008168">
    <property type="term" value="F:methyltransferase activity"/>
    <property type="evidence" value="ECO:0007669"/>
    <property type="project" value="UniProtKB-KW"/>
</dbReference>
<dbReference type="InterPro" id="IPR029063">
    <property type="entry name" value="SAM-dependent_MTases_sf"/>
</dbReference>
<gene>
    <name evidence="1" type="ORF">Ctob_008773</name>
</gene>
<dbReference type="EMBL" id="JWZX01001527">
    <property type="protein sequence ID" value="KOO33406.1"/>
    <property type="molecule type" value="Genomic_DNA"/>
</dbReference>
<keyword evidence="2" id="KW-1185">Reference proteome</keyword>
<dbReference type="AlphaFoldDB" id="A0A0M0K3G3"/>
<dbReference type="Proteomes" id="UP000037460">
    <property type="component" value="Unassembled WGS sequence"/>
</dbReference>
<dbReference type="PANTHER" id="PTHR14614">
    <property type="entry name" value="HEPATOCELLULAR CARCINOMA-ASSOCIATED ANTIGEN"/>
    <property type="match status" value="1"/>
</dbReference>
<dbReference type="InterPro" id="IPR019410">
    <property type="entry name" value="Methyltransf_16"/>
</dbReference>
<keyword evidence="1" id="KW-0489">Methyltransferase</keyword>
<organism evidence="1 2">
    <name type="scientific">Chrysochromulina tobinii</name>
    <dbReference type="NCBI Taxonomy" id="1460289"/>
    <lineage>
        <taxon>Eukaryota</taxon>
        <taxon>Haptista</taxon>
        <taxon>Haptophyta</taxon>
        <taxon>Prymnesiophyceae</taxon>
        <taxon>Prymnesiales</taxon>
        <taxon>Chrysochromulinaceae</taxon>
        <taxon>Chrysochromulina</taxon>
    </lineage>
</organism>
<dbReference type="GO" id="GO:0032259">
    <property type="term" value="P:methylation"/>
    <property type="evidence" value="ECO:0007669"/>
    <property type="project" value="UniProtKB-KW"/>
</dbReference>
<accession>A0A0M0K3G3</accession>
<dbReference type="OrthoDB" id="265717at2759"/>
<dbReference type="Pfam" id="PF10294">
    <property type="entry name" value="Methyltransf_16"/>
    <property type="match status" value="1"/>
</dbReference>
<evidence type="ECO:0000313" key="1">
    <source>
        <dbReference type="EMBL" id="KOO33406.1"/>
    </source>
</evidence>
<name>A0A0M0K3G3_9EUKA</name>
<sequence length="123" mass="13769">MLTDGSETAVELLQQNIKANNLEDSAQSYQLSWGYLADTVDLVAHGPWDLIIGSDLLYAPESHPDLLTTLAALCTPSHTEVLLTYPTRFTESLFFDEAAELFRVDDHEEVEPALWATRMVMRA</sequence>